<reference evidence="1" key="1">
    <citation type="submission" date="2014-09" db="EMBL/GenBank/DDBJ databases">
        <authorList>
            <person name="Magalhaes I.L.F."/>
            <person name="Oliveira U."/>
            <person name="Santos F.R."/>
            <person name="Vidigal T.H.D.A."/>
            <person name="Brescovit A.D."/>
            <person name="Santos A.J."/>
        </authorList>
    </citation>
    <scope>NUCLEOTIDE SEQUENCE</scope>
    <source>
        <tissue evidence="1">Shoot tissue taken approximately 20 cm above the soil surface</tissue>
    </source>
</reference>
<reference evidence="1" key="2">
    <citation type="journal article" date="2015" name="Data Brief">
        <title>Shoot transcriptome of the giant reed, Arundo donax.</title>
        <authorList>
            <person name="Barrero R.A."/>
            <person name="Guerrero F.D."/>
            <person name="Moolhuijzen P."/>
            <person name="Goolsby J.A."/>
            <person name="Tidwell J."/>
            <person name="Bellgard S.E."/>
            <person name="Bellgard M.I."/>
        </authorList>
    </citation>
    <scope>NUCLEOTIDE SEQUENCE</scope>
    <source>
        <tissue evidence="1">Shoot tissue taken approximately 20 cm above the soil surface</tissue>
    </source>
</reference>
<organism evidence="1">
    <name type="scientific">Arundo donax</name>
    <name type="common">Giant reed</name>
    <name type="synonym">Donax arundinaceus</name>
    <dbReference type="NCBI Taxonomy" id="35708"/>
    <lineage>
        <taxon>Eukaryota</taxon>
        <taxon>Viridiplantae</taxon>
        <taxon>Streptophyta</taxon>
        <taxon>Embryophyta</taxon>
        <taxon>Tracheophyta</taxon>
        <taxon>Spermatophyta</taxon>
        <taxon>Magnoliopsida</taxon>
        <taxon>Liliopsida</taxon>
        <taxon>Poales</taxon>
        <taxon>Poaceae</taxon>
        <taxon>PACMAD clade</taxon>
        <taxon>Arundinoideae</taxon>
        <taxon>Arundineae</taxon>
        <taxon>Arundo</taxon>
    </lineage>
</organism>
<accession>A0A0A9HDI3</accession>
<dbReference type="EMBL" id="GBRH01166938">
    <property type="protein sequence ID" value="JAE30958.1"/>
    <property type="molecule type" value="Transcribed_RNA"/>
</dbReference>
<proteinExistence type="predicted"/>
<protein>
    <submittedName>
        <fullName evidence="1">Uncharacterized protein</fullName>
    </submittedName>
</protein>
<name>A0A0A9HDI3_ARUDO</name>
<sequence>MTTVPKILLEASPCTKEAWYVYRRLRSN</sequence>
<dbReference type="AlphaFoldDB" id="A0A0A9HDI3"/>
<evidence type="ECO:0000313" key="1">
    <source>
        <dbReference type="EMBL" id="JAE30958.1"/>
    </source>
</evidence>